<keyword evidence="2" id="KW-1185">Reference proteome</keyword>
<dbReference type="EMBL" id="BGPR01003054">
    <property type="protein sequence ID" value="GBM83065.1"/>
    <property type="molecule type" value="Genomic_DNA"/>
</dbReference>
<comment type="caution">
    <text evidence="1">The sequence shown here is derived from an EMBL/GenBank/DDBJ whole genome shotgun (WGS) entry which is preliminary data.</text>
</comment>
<organism evidence="1 2">
    <name type="scientific">Araneus ventricosus</name>
    <name type="common">Orbweaver spider</name>
    <name type="synonym">Epeira ventricosa</name>
    <dbReference type="NCBI Taxonomy" id="182803"/>
    <lineage>
        <taxon>Eukaryota</taxon>
        <taxon>Metazoa</taxon>
        <taxon>Ecdysozoa</taxon>
        <taxon>Arthropoda</taxon>
        <taxon>Chelicerata</taxon>
        <taxon>Arachnida</taxon>
        <taxon>Araneae</taxon>
        <taxon>Araneomorphae</taxon>
        <taxon>Entelegynae</taxon>
        <taxon>Araneoidea</taxon>
        <taxon>Araneidae</taxon>
        <taxon>Araneus</taxon>
    </lineage>
</organism>
<accession>A0A4Y2IZD5</accession>
<evidence type="ECO:0000313" key="1">
    <source>
        <dbReference type="EMBL" id="GBM83065.1"/>
    </source>
</evidence>
<dbReference type="AlphaFoldDB" id="A0A4Y2IZD5"/>
<dbReference type="Proteomes" id="UP000499080">
    <property type="component" value="Unassembled WGS sequence"/>
</dbReference>
<protein>
    <submittedName>
        <fullName evidence="1">Uncharacterized protein</fullName>
    </submittedName>
</protein>
<gene>
    <name evidence="1" type="ORF">AVEN_206926_1</name>
</gene>
<reference evidence="1 2" key="1">
    <citation type="journal article" date="2019" name="Sci. Rep.">
        <title>Orb-weaving spider Araneus ventricosus genome elucidates the spidroin gene catalogue.</title>
        <authorList>
            <person name="Kono N."/>
            <person name="Nakamura H."/>
            <person name="Ohtoshi R."/>
            <person name="Moran D.A.P."/>
            <person name="Shinohara A."/>
            <person name="Yoshida Y."/>
            <person name="Fujiwara M."/>
            <person name="Mori M."/>
            <person name="Tomita M."/>
            <person name="Arakawa K."/>
        </authorList>
    </citation>
    <scope>NUCLEOTIDE SEQUENCE [LARGE SCALE GENOMIC DNA]</scope>
</reference>
<sequence length="90" mass="9943">MVVVLIAWSNTSSQIYESVDSLGRESIGQTDPEHLMWKSDLAVMYGSGLPSGELSGETGSHLCSVWRKTRNTSYSHAQHSEKFAAKIRLT</sequence>
<name>A0A4Y2IZD5_ARAVE</name>
<evidence type="ECO:0000313" key="2">
    <source>
        <dbReference type="Proteomes" id="UP000499080"/>
    </source>
</evidence>
<proteinExistence type="predicted"/>